<evidence type="ECO:0000256" key="4">
    <source>
        <dbReference type="ARBA" id="ARBA00022946"/>
    </source>
</evidence>
<evidence type="ECO:0000256" key="3">
    <source>
        <dbReference type="ARBA" id="ARBA00009734"/>
    </source>
</evidence>
<name>A0ABP0ENH4_9ASCO</name>
<dbReference type="Gene3D" id="3.40.30.10">
    <property type="entry name" value="Glutaredoxin"/>
    <property type="match status" value="1"/>
</dbReference>
<dbReference type="SUPFAM" id="SSF52833">
    <property type="entry name" value="Thioredoxin-like"/>
    <property type="match status" value="1"/>
</dbReference>
<dbReference type="EMBL" id="OZ004260">
    <property type="protein sequence ID" value="CAK7920245.1"/>
    <property type="molecule type" value="Genomic_DNA"/>
</dbReference>
<comment type="subcellular location">
    <subcellularLocation>
        <location evidence="2">Mitochondrion</location>
    </subcellularLocation>
</comment>
<keyword evidence="6" id="KW-0496">Mitochondrion</keyword>
<dbReference type="InterPro" id="IPR012882">
    <property type="entry name" value="Fmp46"/>
</dbReference>
<protein>
    <submittedName>
        <fullName evidence="7">Uncharacterized protein</fullName>
    </submittedName>
</protein>
<organism evidence="7 8">
    <name type="scientific">[Candida] anglica</name>
    <dbReference type="NCBI Taxonomy" id="148631"/>
    <lineage>
        <taxon>Eukaryota</taxon>
        <taxon>Fungi</taxon>
        <taxon>Dikarya</taxon>
        <taxon>Ascomycota</taxon>
        <taxon>Saccharomycotina</taxon>
        <taxon>Pichiomycetes</taxon>
        <taxon>Debaryomycetaceae</taxon>
        <taxon>Kurtzmaniella</taxon>
    </lineage>
</organism>
<evidence type="ECO:0000256" key="2">
    <source>
        <dbReference type="ARBA" id="ARBA00004173"/>
    </source>
</evidence>
<evidence type="ECO:0000313" key="7">
    <source>
        <dbReference type="EMBL" id="CAK7920245.1"/>
    </source>
</evidence>
<evidence type="ECO:0000256" key="5">
    <source>
        <dbReference type="ARBA" id="ARBA00023002"/>
    </source>
</evidence>
<sequence>MSLFKTLQNSPATISIFHNKKLPASGTLYRILEKADNKLNASTQQFQVDLMTDKMPTFDQFQFLVNSCTADEQGRSVLLDAYPFMSEKKSSKDRSKVTVQPPVGVQGTNWKTFTEGEYAIVHDAFEHLLAESKSDNPDHDPSEVFRAPLVVDWDQCLVAGDVTSLEHLLAKYQGSK</sequence>
<reference evidence="7 8" key="1">
    <citation type="submission" date="2024-01" db="EMBL/GenBank/DDBJ databases">
        <authorList>
            <consortium name="Genoscope - CEA"/>
            <person name="William W."/>
        </authorList>
    </citation>
    <scope>NUCLEOTIDE SEQUENCE [LARGE SCALE GENOMIC DNA]</scope>
    <source>
        <strain evidence="7 8">29B2s-10</strain>
    </source>
</reference>
<comment type="function">
    <text evidence="1">Putative mitochondrial redox protein which could be involved in the reduction of small toxic molecules.</text>
</comment>
<evidence type="ECO:0000313" key="8">
    <source>
        <dbReference type="Proteomes" id="UP001497600"/>
    </source>
</evidence>
<evidence type="ECO:0000256" key="6">
    <source>
        <dbReference type="ARBA" id="ARBA00023128"/>
    </source>
</evidence>
<keyword evidence="8" id="KW-1185">Reference proteome</keyword>
<proteinExistence type="inferred from homology"/>
<dbReference type="Proteomes" id="UP001497600">
    <property type="component" value="Chromosome H"/>
</dbReference>
<keyword evidence="5" id="KW-0560">Oxidoreductase</keyword>
<dbReference type="PANTHER" id="PTHR28071">
    <property type="entry name" value="REDOX PROTEIN FMP46, MITOCHONDRIAL-RELATED"/>
    <property type="match status" value="1"/>
</dbReference>
<dbReference type="InterPro" id="IPR036249">
    <property type="entry name" value="Thioredoxin-like_sf"/>
</dbReference>
<accession>A0ABP0ENH4</accession>
<keyword evidence="4" id="KW-0809">Transit peptide</keyword>
<dbReference type="Pfam" id="PF07955">
    <property type="entry name" value="DUF1687"/>
    <property type="match status" value="1"/>
</dbReference>
<evidence type="ECO:0000256" key="1">
    <source>
        <dbReference type="ARBA" id="ARBA00002963"/>
    </source>
</evidence>
<gene>
    <name evidence="7" type="ORF">CAAN4_H00364</name>
</gene>
<dbReference type="PANTHER" id="PTHR28071:SF1">
    <property type="entry name" value="REDOX PROTEIN FMP46, MITOCHONDRIAL-RELATED"/>
    <property type="match status" value="1"/>
</dbReference>
<comment type="similarity">
    <text evidence="3">Belongs to the FMP46 family.</text>
</comment>